<dbReference type="EMBL" id="RHQL01000009">
    <property type="protein sequence ID" value="RRV09778.1"/>
    <property type="molecule type" value="Genomic_DNA"/>
</dbReference>
<dbReference type="InterPro" id="IPR001387">
    <property type="entry name" value="Cro/C1-type_HTH"/>
</dbReference>
<evidence type="ECO:0000256" key="1">
    <source>
        <dbReference type="SAM" id="MobiDB-lite"/>
    </source>
</evidence>
<dbReference type="PANTHER" id="PTHR35010">
    <property type="entry name" value="BLL4672 PROTEIN-RELATED"/>
    <property type="match status" value="1"/>
</dbReference>
<evidence type="ECO:0000259" key="2">
    <source>
        <dbReference type="SMART" id="SM00530"/>
    </source>
</evidence>
<reference evidence="3 4" key="1">
    <citation type="submission" date="2018-10" db="EMBL/GenBank/DDBJ databases">
        <title>Transmission dynamics of multidrug resistant bacteria on intensive care unit surfaces.</title>
        <authorList>
            <person name="D'Souza A.W."/>
            <person name="Potter R.F."/>
            <person name="Wallace M."/>
            <person name="Shupe A."/>
            <person name="Patel S."/>
            <person name="Sun S."/>
            <person name="Gul D."/>
            <person name="Kwon J.H."/>
            <person name="Andleeb S."/>
            <person name="Burnham C.-A.D."/>
            <person name="Dantas G."/>
        </authorList>
    </citation>
    <scope>NUCLEOTIDE SEQUENCE [LARGE SCALE GENOMIC DNA]</scope>
    <source>
        <strain evidence="3 4">PX_177</strain>
    </source>
</reference>
<dbReference type="Proteomes" id="UP000276506">
    <property type="component" value="Unassembled WGS sequence"/>
</dbReference>
<dbReference type="InterPro" id="IPR041413">
    <property type="entry name" value="MLTR_LBD"/>
</dbReference>
<dbReference type="Gene3D" id="1.10.260.40">
    <property type="entry name" value="lambda repressor-like DNA-binding domains"/>
    <property type="match status" value="1"/>
</dbReference>
<feature type="region of interest" description="Disordered" evidence="1">
    <location>
        <begin position="311"/>
        <end position="330"/>
    </location>
</feature>
<dbReference type="AlphaFoldDB" id="A0A3R9ASL9"/>
<dbReference type="Pfam" id="PF13560">
    <property type="entry name" value="HTH_31"/>
    <property type="match status" value="1"/>
</dbReference>
<organism evidence="3 4">
    <name type="scientific">Stutzerimonas xanthomarina</name>
    <dbReference type="NCBI Taxonomy" id="271420"/>
    <lineage>
        <taxon>Bacteria</taxon>
        <taxon>Pseudomonadati</taxon>
        <taxon>Pseudomonadota</taxon>
        <taxon>Gammaproteobacteria</taxon>
        <taxon>Pseudomonadales</taxon>
        <taxon>Pseudomonadaceae</taxon>
        <taxon>Stutzerimonas</taxon>
    </lineage>
</organism>
<accession>A0A3R9ASL9</accession>
<dbReference type="InterPro" id="IPR010982">
    <property type="entry name" value="Lambda_DNA-bd_dom_sf"/>
</dbReference>
<proteinExistence type="predicted"/>
<name>A0A3R9ASL9_9GAMM</name>
<protein>
    <submittedName>
        <fullName evidence="3">XRE family transcriptional regulator</fullName>
    </submittedName>
</protein>
<dbReference type="Gene3D" id="3.30.450.180">
    <property type="match status" value="1"/>
</dbReference>
<dbReference type="SUPFAM" id="SSF47413">
    <property type="entry name" value="lambda repressor-like DNA-binding domains"/>
    <property type="match status" value="1"/>
</dbReference>
<dbReference type="SMART" id="SM00530">
    <property type="entry name" value="HTH_XRE"/>
    <property type="match status" value="1"/>
</dbReference>
<gene>
    <name evidence="3" type="ORF">EGJ28_15745</name>
</gene>
<feature type="domain" description="HTH cro/C1-type" evidence="2">
    <location>
        <begin position="17"/>
        <end position="89"/>
    </location>
</feature>
<comment type="caution">
    <text evidence="3">The sequence shown here is derived from an EMBL/GenBank/DDBJ whole genome shotgun (WGS) entry which is preliminary data.</text>
</comment>
<feature type="region of interest" description="Disordered" evidence="1">
    <location>
        <begin position="283"/>
        <end position="306"/>
    </location>
</feature>
<dbReference type="GO" id="GO:0003677">
    <property type="term" value="F:DNA binding"/>
    <property type="evidence" value="ECO:0007669"/>
    <property type="project" value="InterPro"/>
</dbReference>
<dbReference type="Pfam" id="PF17765">
    <property type="entry name" value="MLTR_LBD"/>
    <property type="match status" value="1"/>
</dbReference>
<sequence>MSAPRSLERNRAELANFLRSRRERISPQEVGLPAGERRRTPGLRREEVAALAGVGLSWYTWLEQGREIGVSASFLERLSKTLKLDATERRHLFLLAHQRLPPEPGKTWCVVPPLVHRLMADLPMRPAYVLNLRWDVLAWNAAADKVFAFSSVPTERRNFLWLLFTAPSMRALLDPWEDQALQILSSFRRDFVRAAQDPDMGALVKDLEKIDTDFRTWWRQHDIHGPCQGVRHLRIPGIGPVVFDHTSLTIDVDRDLRLVYYAAREGQAASRLFEQWLTDEVGVTSMGNEPPTNDRGPRAPEVPGDLSALSAASSSAGEMVLSLQSPSALR</sequence>
<evidence type="ECO:0000313" key="3">
    <source>
        <dbReference type="EMBL" id="RRV09778.1"/>
    </source>
</evidence>
<evidence type="ECO:0000313" key="4">
    <source>
        <dbReference type="Proteomes" id="UP000276506"/>
    </source>
</evidence>
<dbReference type="CDD" id="cd00093">
    <property type="entry name" value="HTH_XRE"/>
    <property type="match status" value="1"/>
</dbReference>